<gene>
    <name evidence="2" type="ORF">CALVIDRAFT_165722</name>
</gene>
<protein>
    <submittedName>
        <fullName evidence="2">Uncharacterized protein</fullName>
    </submittedName>
</protein>
<feature type="compositionally biased region" description="Basic and acidic residues" evidence="1">
    <location>
        <begin position="58"/>
        <end position="67"/>
    </location>
</feature>
<evidence type="ECO:0000256" key="1">
    <source>
        <dbReference type="SAM" id="MobiDB-lite"/>
    </source>
</evidence>
<organism evidence="2 3">
    <name type="scientific">Calocera viscosa (strain TUFC12733)</name>
    <dbReference type="NCBI Taxonomy" id="1330018"/>
    <lineage>
        <taxon>Eukaryota</taxon>
        <taxon>Fungi</taxon>
        <taxon>Dikarya</taxon>
        <taxon>Basidiomycota</taxon>
        <taxon>Agaricomycotina</taxon>
        <taxon>Dacrymycetes</taxon>
        <taxon>Dacrymycetales</taxon>
        <taxon>Dacrymycetaceae</taxon>
        <taxon>Calocera</taxon>
    </lineage>
</organism>
<evidence type="ECO:0000313" key="2">
    <source>
        <dbReference type="EMBL" id="KZO95663.1"/>
    </source>
</evidence>
<dbReference type="EMBL" id="KV417288">
    <property type="protein sequence ID" value="KZO95663.1"/>
    <property type="molecule type" value="Genomic_DNA"/>
</dbReference>
<proteinExistence type="predicted"/>
<keyword evidence="3" id="KW-1185">Reference proteome</keyword>
<dbReference type="OrthoDB" id="10659070at2759"/>
<accession>A0A167LGB9</accession>
<evidence type="ECO:0000313" key="3">
    <source>
        <dbReference type="Proteomes" id="UP000076738"/>
    </source>
</evidence>
<feature type="compositionally biased region" description="Low complexity" evidence="1">
    <location>
        <begin position="29"/>
        <end position="39"/>
    </location>
</feature>
<dbReference type="AlphaFoldDB" id="A0A167LGB9"/>
<reference evidence="2 3" key="1">
    <citation type="journal article" date="2016" name="Mol. Biol. Evol.">
        <title>Comparative Genomics of Early-Diverging Mushroom-Forming Fungi Provides Insights into the Origins of Lignocellulose Decay Capabilities.</title>
        <authorList>
            <person name="Nagy L.G."/>
            <person name="Riley R."/>
            <person name="Tritt A."/>
            <person name="Adam C."/>
            <person name="Daum C."/>
            <person name="Floudas D."/>
            <person name="Sun H."/>
            <person name="Yadav J.S."/>
            <person name="Pangilinan J."/>
            <person name="Larsson K.H."/>
            <person name="Matsuura K."/>
            <person name="Barry K."/>
            <person name="Labutti K."/>
            <person name="Kuo R."/>
            <person name="Ohm R.A."/>
            <person name="Bhattacharya S.S."/>
            <person name="Shirouzu T."/>
            <person name="Yoshinaga Y."/>
            <person name="Martin F.M."/>
            <person name="Grigoriev I.V."/>
            <person name="Hibbett D.S."/>
        </authorList>
    </citation>
    <scope>NUCLEOTIDE SEQUENCE [LARGE SCALE GENOMIC DNA]</scope>
    <source>
        <strain evidence="2 3">TUFC12733</strain>
    </source>
</reference>
<feature type="region of interest" description="Disordered" evidence="1">
    <location>
        <begin position="1"/>
        <end position="136"/>
    </location>
</feature>
<dbReference type="Proteomes" id="UP000076738">
    <property type="component" value="Unassembled WGS sequence"/>
</dbReference>
<sequence>MNSNSPDEPLFSMSPSSVEEAHIPTGPHPSLALPPIRRAAPPPTPFTYNEPAGSSPDEPARQDEPAVEKPFNMALYALQPHHPHANPHVDTSTSSGSAPQPPTVVTSSDEPPTQATAATSVSQQNPPEAAVKQEEEAVPLSGFVGNMDARAFKQFADMEIGCPRFGVDKLIVEALHELCV</sequence>
<name>A0A167LGB9_CALVF</name>
<feature type="compositionally biased region" description="Polar residues" evidence="1">
    <location>
        <begin position="89"/>
        <end position="126"/>
    </location>
</feature>